<organism evidence="2 3">
    <name type="scientific">Ostreobium quekettii</name>
    <dbReference type="NCBI Taxonomy" id="121088"/>
    <lineage>
        <taxon>Eukaryota</taxon>
        <taxon>Viridiplantae</taxon>
        <taxon>Chlorophyta</taxon>
        <taxon>core chlorophytes</taxon>
        <taxon>Ulvophyceae</taxon>
        <taxon>TCBD clade</taxon>
        <taxon>Bryopsidales</taxon>
        <taxon>Ostreobineae</taxon>
        <taxon>Ostreobiaceae</taxon>
        <taxon>Ostreobium</taxon>
    </lineage>
</organism>
<dbReference type="AlphaFoldDB" id="A0A8S1J2Y5"/>
<evidence type="ECO:0000313" key="3">
    <source>
        <dbReference type="Proteomes" id="UP000708148"/>
    </source>
</evidence>
<keyword evidence="1" id="KW-1133">Transmembrane helix</keyword>
<feature type="transmembrane region" description="Helical" evidence="1">
    <location>
        <begin position="162"/>
        <end position="183"/>
    </location>
</feature>
<feature type="transmembrane region" description="Helical" evidence="1">
    <location>
        <begin position="326"/>
        <end position="347"/>
    </location>
</feature>
<evidence type="ECO:0000256" key="1">
    <source>
        <dbReference type="SAM" id="Phobius"/>
    </source>
</evidence>
<comment type="caution">
    <text evidence="2">The sequence shown here is derived from an EMBL/GenBank/DDBJ whole genome shotgun (WGS) entry which is preliminary data.</text>
</comment>
<dbReference type="Proteomes" id="UP000708148">
    <property type="component" value="Unassembled WGS sequence"/>
</dbReference>
<sequence>QVQRPPPAGPLRKPPLIRGSRPAAAILRGRSQLLDRSGLDWTGLYWKGVMVWRWSLGGVPRWMHRAAASCGLQFADPDLEREYENELSAWLLGFDRVSLLVRMAVVFTFTSRLYFSGELVGAPALAQLGFILTLAAEGCHKNGMAASARAPRRCRSLALDRVVSGGLVAAAAVILTPISFSGLEMDATSVGSVAFFRTVDSGAFTILSIYPYVPLPLKHQLPLIASIAGWHLLVGQDCSREVADPGVVIGLWRGLSEACRRLLSAVLMREVDRRPAPEALGACLHMGFMFLFCSLLASAFTCAVFEHWSRSRFLAARPRTGEKWTRVWGGARLHYLLCLVVFVALVWEATSPAEEAVLSGGCPREPGVCEGGCCQAWDAEGGAMSGSPAHLDARSPR</sequence>
<dbReference type="EMBL" id="CAJHUC010001545">
    <property type="protein sequence ID" value="CAD7701466.1"/>
    <property type="molecule type" value="Genomic_DNA"/>
</dbReference>
<protein>
    <submittedName>
        <fullName evidence="2">Uncharacterized protein</fullName>
    </submittedName>
</protein>
<proteinExistence type="predicted"/>
<keyword evidence="1" id="KW-0472">Membrane</keyword>
<accession>A0A8S1J2Y5</accession>
<keyword evidence="1" id="KW-0812">Transmembrane</keyword>
<feature type="transmembrane region" description="Helical" evidence="1">
    <location>
        <begin position="279"/>
        <end position="305"/>
    </location>
</feature>
<evidence type="ECO:0000313" key="2">
    <source>
        <dbReference type="EMBL" id="CAD7701466.1"/>
    </source>
</evidence>
<feature type="non-terminal residue" evidence="2">
    <location>
        <position position="1"/>
    </location>
</feature>
<reference evidence="2" key="1">
    <citation type="submission" date="2020-12" db="EMBL/GenBank/DDBJ databases">
        <authorList>
            <person name="Iha C."/>
        </authorList>
    </citation>
    <scope>NUCLEOTIDE SEQUENCE</scope>
</reference>
<keyword evidence="3" id="KW-1185">Reference proteome</keyword>
<gene>
    <name evidence="2" type="ORF">OSTQU699_LOCUS6825</name>
</gene>
<name>A0A8S1J2Y5_9CHLO</name>